<dbReference type="GO" id="GO:0003677">
    <property type="term" value="F:DNA binding"/>
    <property type="evidence" value="ECO:0007669"/>
    <property type="project" value="InterPro"/>
</dbReference>
<evidence type="ECO:0000256" key="1">
    <source>
        <dbReference type="ARBA" id="ARBA00010641"/>
    </source>
</evidence>
<dbReference type="STRING" id="104663.SAMN04488121_101796"/>
<feature type="domain" description="RNA polymerase sigma factor 70 region 4 type 2" evidence="6">
    <location>
        <begin position="107"/>
        <end position="158"/>
    </location>
</feature>
<evidence type="ECO:0000256" key="2">
    <source>
        <dbReference type="ARBA" id="ARBA00023015"/>
    </source>
</evidence>
<dbReference type="PANTHER" id="PTHR43133:SF45">
    <property type="entry name" value="RNA POLYMERASE ECF-TYPE SIGMA FACTOR"/>
    <property type="match status" value="1"/>
</dbReference>
<keyword evidence="2" id="KW-0805">Transcription regulation</keyword>
<comment type="similarity">
    <text evidence="1">Belongs to the sigma-70 factor family. ECF subfamily.</text>
</comment>
<evidence type="ECO:0000256" key="4">
    <source>
        <dbReference type="ARBA" id="ARBA00023163"/>
    </source>
</evidence>
<dbReference type="InterPro" id="IPR007627">
    <property type="entry name" value="RNA_pol_sigma70_r2"/>
</dbReference>
<dbReference type="CDD" id="cd06171">
    <property type="entry name" value="Sigma70_r4"/>
    <property type="match status" value="1"/>
</dbReference>
<dbReference type="InterPro" id="IPR013325">
    <property type="entry name" value="RNA_pol_sigma_r2"/>
</dbReference>
<dbReference type="Gene3D" id="1.10.1740.10">
    <property type="match status" value="1"/>
</dbReference>
<dbReference type="PANTHER" id="PTHR43133">
    <property type="entry name" value="RNA POLYMERASE ECF-TYPE SIGMA FACTO"/>
    <property type="match status" value="1"/>
</dbReference>
<dbReference type="Pfam" id="PF04542">
    <property type="entry name" value="Sigma70_r2"/>
    <property type="match status" value="1"/>
</dbReference>
<keyword evidence="4" id="KW-0804">Transcription</keyword>
<dbReference type="AlphaFoldDB" id="A0A1G7IC73"/>
<dbReference type="InterPro" id="IPR013324">
    <property type="entry name" value="RNA_pol_sigma_r3/r4-like"/>
</dbReference>
<dbReference type="OrthoDB" id="9780326at2"/>
<dbReference type="GO" id="GO:0016987">
    <property type="term" value="F:sigma factor activity"/>
    <property type="evidence" value="ECO:0007669"/>
    <property type="project" value="UniProtKB-KW"/>
</dbReference>
<proteinExistence type="inferred from homology"/>
<dbReference type="InterPro" id="IPR036388">
    <property type="entry name" value="WH-like_DNA-bd_sf"/>
</dbReference>
<dbReference type="InterPro" id="IPR014284">
    <property type="entry name" value="RNA_pol_sigma-70_dom"/>
</dbReference>
<evidence type="ECO:0000259" key="5">
    <source>
        <dbReference type="Pfam" id="PF04542"/>
    </source>
</evidence>
<dbReference type="NCBIfam" id="TIGR02937">
    <property type="entry name" value="sigma70-ECF"/>
    <property type="match status" value="1"/>
</dbReference>
<dbReference type="EMBL" id="FNBN01000001">
    <property type="protein sequence ID" value="SDF10311.1"/>
    <property type="molecule type" value="Genomic_DNA"/>
</dbReference>
<dbReference type="SUPFAM" id="SSF88659">
    <property type="entry name" value="Sigma3 and sigma4 domains of RNA polymerase sigma factors"/>
    <property type="match status" value="1"/>
</dbReference>
<organism evidence="7 8">
    <name type="scientific">Chitinophaga filiformis</name>
    <name type="common">Myxococcus filiformis</name>
    <name type="synonym">Flexibacter filiformis</name>
    <dbReference type="NCBI Taxonomy" id="104663"/>
    <lineage>
        <taxon>Bacteria</taxon>
        <taxon>Pseudomonadati</taxon>
        <taxon>Bacteroidota</taxon>
        <taxon>Chitinophagia</taxon>
        <taxon>Chitinophagales</taxon>
        <taxon>Chitinophagaceae</taxon>
        <taxon>Chitinophaga</taxon>
    </lineage>
</organism>
<dbReference type="Pfam" id="PF08281">
    <property type="entry name" value="Sigma70_r4_2"/>
    <property type="match status" value="1"/>
</dbReference>
<keyword evidence="3" id="KW-0731">Sigma factor</keyword>
<dbReference type="Proteomes" id="UP000199045">
    <property type="component" value="Unassembled WGS sequence"/>
</dbReference>
<gene>
    <name evidence="7" type="ORF">SAMN04488121_101796</name>
</gene>
<evidence type="ECO:0000313" key="8">
    <source>
        <dbReference type="Proteomes" id="UP000199045"/>
    </source>
</evidence>
<dbReference type="SUPFAM" id="SSF88946">
    <property type="entry name" value="Sigma2 domain of RNA polymerase sigma factors"/>
    <property type="match status" value="1"/>
</dbReference>
<feature type="domain" description="RNA polymerase sigma-70 region 2" evidence="5">
    <location>
        <begin position="14"/>
        <end position="80"/>
    </location>
</feature>
<dbReference type="RefSeq" id="WP_089828917.1">
    <property type="nucleotide sequence ID" value="NZ_FNBN01000001.1"/>
</dbReference>
<dbReference type="GO" id="GO:0006352">
    <property type="term" value="P:DNA-templated transcription initiation"/>
    <property type="evidence" value="ECO:0007669"/>
    <property type="project" value="InterPro"/>
</dbReference>
<name>A0A1G7IC73_CHIFI</name>
<evidence type="ECO:0000313" key="7">
    <source>
        <dbReference type="EMBL" id="SDF10311.1"/>
    </source>
</evidence>
<protein>
    <submittedName>
        <fullName evidence="7">RNA polymerase sigma-70 factor, ECF subfamily</fullName>
    </submittedName>
</protein>
<sequence>MTSSKEDNVFLSVIEQHKGIIYKIANSYCKNTEDRKDLIQEIVFQLWRSFGRYNDQYKYSTWLYRIALNVAISFYRKDSKRTDRTSGLTADIIIVAEEKEDTGPQLQLLQRFISELPELDRAIMILYLEEKSYREIADILGLSETNIATKISRIKNKLKNKFSTIHS</sequence>
<dbReference type="InterPro" id="IPR013249">
    <property type="entry name" value="RNA_pol_sigma70_r4_t2"/>
</dbReference>
<dbReference type="Gene3D" id="1.10.10.10">
    <property type="entry name" value="Winged helix-like DNA-binding domain superfamily/Winged helix DNA-binding domain"/>
    <property type="match status" value="1"/>
</dbReference>
<dbReference type="InterPro" id="IPR039425">
    <property type="entry name" value="RNA_pol_sigma-70-like"/>
</dbReference>
<reference evidence="7 8" key="1">
    <citation type="submission" date="2016-10" db="EMBL/GenBank/DDBJ databases">
        <authorList>
            <person name="de Groot N.N."/>
        </authorList>
    </citation>
    <scope>NUCLEOTIDE SEQUENCE [LARGE SCALE GENOMIC DNA]</scope>
    <source>
        <strain evidence="7 8">DSM 527</strain>
    </source>
</reference>
<evidence type="ECO:0000256" key="3">
    <source>
        <dbReference type="ARBA" id="ARBA00023082"/>
    </source>
</evidence>
<evidence type="ECO:0000259" key="6">
    <source>
        <dbReference type="Pfam" id="PF08281"/>
    </source>
</evidence>
<accession>A0A1G7IC73</accession>